<dbReference type="GO" id="GO:0016020">
    <property type="term" value="C:membrane"/>
    <property type="evidence" value="ECO:0007669"/>
    <property type="project" value="UniProtKB-SubCell"/>
</dbReference>
<feature type="transmembrane region" description="Helical" evidence="6">
    <location>
        <begin position="241"/>
        <end position="262"/>
    </location>
</feature>
<feature type="domain" description="Major facilitator superfamily (MFS) profile" evidence="7">
    <location>
        <begin position="114"/>
        <end position="515"/>
    </location>
</feature>
<feature type="transmembrane region" description="Helical" evidence="6">
    <location>
        <begin position="337"/>
        <end position="361"/>
    </location>
</feature>
<dbReference type="EMBL" id="LKEA01000023">
    <property type="protein sequence ID" value="ROV99467.1"/>
    <property type="molecule type" value="Genomic_DNA"/>
</dbReference>
<organism evidence="8 9">
    <name type="scientific">Cytospora schulzeri</name>
    <dbReference type="NCBI Taxonomy" id="448051"/>
    <lineage>
        <taxon>Eukaryota</taxon>
        <taxon>Fungi</taxon>
        <taxon>Dikarya</taxon>
        <taxon>Ascomycota</taxon>
        <taxon>Pezizomycotina</taxon>
        <taxon>Sordariomycetes</taxon>
        <taxon>Sordariomycetidae</taxon>
        <taxon>Diaporthales</taxon>
        <taxon>Cytosporaceae</taxon>
        <taxon>Cytospora</taxon>
    </lineage>
</organism>
<evidence type="ECO:0000313" key="8">
    <source>
        <dbReference type="EMBL" id="ROV99467.1"/>
    </source>
</evidence>
<evidence type="ECO:0000256" key="6">
    <source>
        <dbReference type="SAM" id="Phobius"/>
    </source>
</evidence>
<dbReference type="InterPro" id="IPR036259">
    <property type="entry name" value="MFS_trans_sf"/>
</dbReference>
<evidence type="ECO:0000256" key="4">
    <source>
        <dbReference type="ARBA" id="ARBA00023136"/>
    </source>
</evidence>
<dbReference type="PANTHER" id="PTHR23514:SF6">
    <property type="entry name" value="MAJOR FACILITATOR SUPERFAMILY (MFS) PROFILE DOMAIN-CONTAINING PROTEIN"/>
    <property type="match status" value="1"/>
</dbReference>
<comment type="caution">
    <text evidence="8">The sequence shown here is derived from an EMBL/GenBank/DDBJ whole genome shotgun (WGS) entry which is preliminary data.</text>
</comment>
<gene>
    <name evidence="8" type="ORF">VMCG_06306</name>
</gene>
<dbReference type="SUPFAM" id="SSF103473">
    <property type="entry name" value="MFS general substrate transporter"/>
    <property type="match status" value="1"/>
</dbReference>
<feature type="transmembrane region" description="Helical" evidence="6">
    <location>
        <begin position="142"/>
        <end position="168"/>
    </location>
</feature>
<evidence type="ECO:0000256" key="1">
    <source>
        <dbReference type="ARBA" id="ARBA00004141"/>
    </source>
</evidence>
<keyword evidence="4 6" id="KW-0472">Membrane</keyword>
<dbReference type="Pfam" id="PF07690">
    <property type="entry name" value="MFS_1"/>
    <property type="match status" value="1"/>
</dbReference>
<feature type="transmembrane region" description="Helical" evidence="6">
    <location>
        <begin position="373"/>
        <end position="392"/>
    </location>
</feature>
<keyword evidence="9" id="KW-1185">Reference proteome</keyword>
<feature type="transmembrane region" description="Helical" evidence="6">
    <location>
        <begin position="207"/>
        <end position="229"/>
    </location>
</feature>
<keyword evidence="3 6" id="KW-1133">Transmembrane helix</keyword>
<dbReference type="GO" id="GO:0022857">
    <property type="term" value="F:transmembrane transporter activity"/>
    <property type="evidence" value="ECO:0007669"/>
    <property type="project" value="InterPro"/>
</dbReference>
<dbReference type="InterPro" id="IPR020846">
    <property type="entry name" value="MFS_dom"/>
</dbReference>
<evidence type="ECO:0000256" key="3">
    <source>
        <dbReference type="ARBA" id="ARBA00022989"/>
    </source>
</evidence>
<dbReference type="FunFam" id="1.20.1250.20:FF:000286">
    <property type="entry name" value="MFS efflux transporter"/>
    <property type="match status" value="1"/>
</dbReference>
<feature type="region of interest" description="Disordered" evidence="5">
    <location>
        <begin position="49"/>
        <end position="96"/>
    </location>
</feature>
<feature type="transmembrane region" description="Helical" evidence="6">
    <location>
        <begin position="463"/>
        <end position="485"/>
    </location>
</feature>
<dbReference type="AlphaFoldDB" id="A0A423W7Y0"/>
<dbReference type="PROSITE" id="PS50850">
    <property type="entry name" value="MFS"/>
    <property type="match status" value="1"/>
</dbReference>
<name>A0A423W7Y0_9PEZI</name>
<feature type="transmembrane region" description="Helical" evidence="6">
    <location>
        <begin position="429"/>
        <end position="451"/>
    </location>
</feature>
<dbReference type="OrthoDB" id="413079at2759"/>
<feature type="transmembrane region" description="Helical" evidence="6">
    <location>
        <begin position="180"/>
        <end position="201"/>
    </location>
</feature>
<feature type="compositionally biased region" description="Low complexity" evidence="5">
    <location>
        <begin position="82"/>
        <end position="92"/>
    </location>
</feature>
<evidence type="ECO:0000256" key="2">
    <source>
        <dbReference type="ARBA" id="ARBA00022692"/>
    </source>
</evidence>
<comment type="subcellular location">
    <subcellularLocation>
        <location evidence="1">Membrane</location>
        <topology evidence="1">Multi-pass membrane protein</topology>
    </subcellularLocation>
</comment>
<accession>A0A423W7Y0</accession>
<protein>
    <recommendedName>
        <fullName evidence="7">Major facilitator superfamily (MFS) profile domain-containing protein</fullName>
    </recommendedName>
</protein>
<dbReference type="FunFam" id="1.20.1250.20:FF:000308">
    <property type="entry name" value="MFS efflux transporter"/>
    <property type="match status" value="1"/>
</dbReference>
<dbReference type="InterPro" id="IPR011701">
    <property type="entry name" value="MFS"/>
</dbReference>
<proteinExistence type="predicted"/>
<dbReference type="STRING" id="356882.A0A423W7Y0"/>
<feature type="transmembrane region" description="Helical" evidence="6">
    <location>
        <begin position="404"/>
        <end position="423"/>
    </location>
</feature>
<reference evidence="8 9" key="1">
    <citation type="submission" date="2015-09" db="EMBL/GenBank/DDBJ databases">
        <title>Host preference determinants of Valsa canker pathogens revealed by comparative genomics.</title>
        <authorList>
            <person name="Yin Z."/>
            <person name="Huang L."/>
        </authorList>
    </citation>
    <scope>NUCLEOTIDE SEQUENCE [LARGE SCALE GENOMIC DNA]</scope>
    <source>
        <strain evidence="8 9">03-1</strain>
    </source>
</reference>
<dbReference type="InterPro" id="IPR051788">
    <property type="entry name" value="MFS_Transporter"/>
</dbReference>
<evidence type="ECO:0000313" key="9">
    <source>
        <dbReference type="Proteomes" id="UP000283895"/>
    </source>
</evidence>
<dbReference type="PANTHER" id="PTHR23514">
    <property type="entry name" value="BYPASS OF STOP CODON PROTEIN 6"/>
    <property type="match status" value="1"/>
</dbReference>
<feature type="transmembrane region" description="Helical" evidence="6">
    <location>
        <begin position="491"/>
        <end position="511"/>
    </location>
</feature>
<keyword evidence="2 6" id="KW-0812">Transmembrane</keyword>
<sequence length="519" mass="54416">MEAAFLSQLAAVKSAPATLEEESTTTPAIPARSVTKTYAAVPQRDTTTSIELGRISAGPATPAVAPASFRSGITTPSDLESSRPASPAAGPATGHEDGVEALQDLWDPYMNRFRLMSACFMNFLDGLNDSASGPLIPYMEKYYGIGYAIVSLIFVGQAVGFITGAAFIDPLRERLGRAKALAVGQLFMVGGYVIIACTAPFPAIVCAFFLIGLGMSINLALGNIFCGSLSNSTTALGAMHGSYGIGGIAGPLIATAFVTVSNMVWSRYYLVTLALAALNGFFALWTYWHYEKEHPAPAVLPLRTSSNTQEQQEQQQPPTAAASSRVAGLMQASKSRVVLLGALFIFAYQGAEVSISGWVISFLEETRNGDPSSVGYVTAGFWAGITLGRFVLSVPAHRIGEKVSVYGVVAGAAVFELLVWLVPNVVGDAVSVSVVGLLLGPVYPCAAAIFMRTMSRTEKLSGMGVISAFGSSGGAAAPFTTGILAQAAGTFVLHPIAIGLFGVMLVCWYGLPSSRKRNE</sequence>
<evidence type="ECO:0000256" key="5">
    <source>
        <dbReference type="SAM" id="MobiDB-lite"/>
    </source>
</evidence>
<evidence type="ECO:0000259" key="7">
    <source>
        <dbReference type="PROSITE" id="PS50850"/>
    </source>
</evidence>
<dbReference type="Gene3D" id="1.20.1250.20">
    <property type="entry name" value="MFS general substrate transporter like domains"/>
    <property type="match status" value="2"/>
</dbReference>
<feature type="transmembrane region" description="Helical" evidence="6">
    <location>
        <begin position="268"/>
        <end position="288"/>
    </location>
</feature>
<dbReference type="Proteomes" id="UP000283895">
    <property type="component" value="Unassembled WGS sequence"/>
</dbReference>